<dbReference type="PANTHER" id="PTHR13377:SF3">
    <property type="entry name" value="TRANSMEMBRANE PROTEIN 115"/>
    <property type="match status" value="1"/>
</dbReference>
<dbReference type="Proteomes" id="UP000218231">
    <property type="component" value="Unassembled WGS sequence"/>
</dbReference>
<dbReference type="PANTHER" id="PTHR13377">
    <property type="entry name" value="PLACENTAL PROTEIN 6"/>
    <property type="match status" value="1"/>
</dbReference>
<keyword evidence="3 7" id="KW-1133">Transmembrane helix</keyword>
<comment type="caution">
    <text evidence="8">The sequence shown here is derived from an EMBL/GenBank/DDBJ whole genome shotgun (WGS) entry which is preliminary data.</text>
</comment>
<dbReference type="GO" id="GO:0005794">
    <property type="term" value="C:Golgi apparatus"/>
    <property type="evidence" value="ECO:0007669"/>
    <property type="project" value="TreeGrafter"/>
</dbReference>
<evidence type="ECO:0000313" key="8">
    <source>
        <dbReference type="EMBL" id="PAV70308.1"/>
    </source>
</evidence>
<gene>
    <name evidence="8" type="ORF">WR25_03046</name>
</gene>
<comment type="subcellular location">
    <subcellularLocation>
        <location evidence="1">Membrane</location>
        <topology evidence="1">Multi-pass membrane protein</topology>
    </subcellularLocation>
</comment>
<feature type="region of interest" description="Disordered" evidence="6">
    <location>
        <begin position="357"/>
        <end position="400"/>
    </location>
</feature>
<keyword evidence="4 7" id="KW-0472">Membrane</keyword>
<feature type="transmembrane region" description="Helical" evidence="7">
    <location>
        <begin position="137"/>
        <end position="155"/>
    </location>
</feature>
<dbReference type="EMBL" id="LIAE01009301">
    <property type="protein sequence ID" value="PAV70308.1"/>
    <property type="molecule type" value="Genomic_DNA"/>
</dbReference>
<dbReference type="InterPro" id="IPR013861">
    <property type="entry name" value="TMEM115/Pdh1/Rbl19"/>
</dbReference>
<protein>
    <recommendedName>
        <fullName evidence="10">Transmembrane protein 115</fullName>
    </recommendedName>
</protein>
<evidence type="ECO:0000256" key="3">
    <source>
        <dbReference type="ARBA" id="ARBA00022989"/>
    </source>
</evidence>
<evidence type="ECO:0008006" key="10">
    <source>
        <dbReference type="Google" id="ProtNLM"/>
    </source>
</evidence>
<sequence>MQSVLGDLQIVVEQHSDVLRNNALPFRFLITLRVLGFLLSLSTAAFSFLSLTPIRLFSIEVWRLITSPFVGANPLLFAWTIASLHVGTNIVRQANSNESLLRIYAITQVFTTLFACAFSYLWYAFSRKTELVYEDPLVDFVPINAAVLVLIKQFLPDSIVIATPLGRVKYMHLPGLAVLLTLITSLFGITKQSVVMQCAIGVQVSWTYLRYFNPHETDEIYGDSSEHFTWASMWPRRLQPVCTVIGRIVFRSLVRFGVCKRRVRHVDLHSLQSVAISMPGLESSARDAERRRQKALRELNERLSRVKKANTGYEWGDDEDAATSPTGVSAGGGNQGSSSFAPANTGIVDEHAFVSVKSEPATQETEGNSLASNLNNGALTQATNITQPTQSEEVYKGIKE</sequence>
<reference evidence="8 9" key="1">
    <citation type="journal article" date="2017" name="Curr. Biol.">
        <title>Genome architecture and evolution of a unichromosomal asexual nematode.</title>
        <authorList>
            <person name="Fradin H."/>
            <person name="Zegar C."/>
            <person name="Gutwein M."/>
            <person name="Lucas J."/>
            <person name="Kovtun M."/>
            <person name="Corcoran D."/>
            <person name="Baugh L.R."/>
            <person name="Kiontke K."/>
            <person name="Gunsalus K."/>
            <person name="Fitch D.H."/>
            <person name="Piano F."/>
        </authorList>
    </citation>
    <scope>NUCLEOTIDE SEQUENCE [LARGE SCALE GENOMIC DNA]</scope>
    <source>
        <strain evidence="8">PF1309</strain>
    </source>
</reference>
<dbReference type="SUPFAM" id="SSF144091">
    <property type="entry name" value="Rhomboid-like"/>
    <property type="match status" value="1"/>
</dbReference>
<feature type="region of interest" description="Disordered" evidence="6">
    <location>
        <begin position="310"/>
        <end position="343"/>
    </location>
</feature>
<feature type="compositionally biased region" description="Polar residues" evidence="6">
    <location>
        <begin position="380"/>
        <end position="392"/>
    </location>
</feature>
<dbReference type="GO" id="GO:0016020">
    <property type="term" value="C:membrane"/>
    <property type="evidence" value="ECO:0007669"/>
    <property type="project" value="UniProtKB-SubCell"/>
</dbReference>
<dbReference type="AlphaFoldDB" id="A0A2A2K8Q8"/>
<feature type="transmembrane region" description="Helical" evidence="7">
    <location>
        <begin position="26"/>
        <end position="49"/>
    </location>
</feature>
<dbReference type="STRING" id="2018661.A0A2A2K8Q8"/>
<dbReference type="GO" id="GO:0006890">
    <property type="term" value="P:retrograde vesicle-mediated transport, Golgi to endoplasmic reticulum"/>
    <property type="evidence" value="ECO:0007669"/>
    <property type="project" value="InterPro"/>
</dbReference>
<evidence type="ECO:0000256" key="2">
    <source>
        <dbReference type="ARBA" id="ARBA00022692"/>
    </source>
</evidence>
<feature type="transmembrane region" description="Helical" evidence="7">
    <location>
        <begin position="170"/>
        <end position="189"/>
    </location>
</feature>
<feature type="compositionally biased region" description="Low complexity" evidence="6">
    <location>
        <begin position="367"/>
        <end position="379"/>
    </location>
</feature>
<accession>A0A2A2K8Q8</accession>
<feature type="coiled-coil region" evidence="5">
    <location>
        <begin position="278"/>
        <end position="305"/>
    </location>
</feature>
<keyword evidence="9" id="KW-1185">Reference proteome</keyword>
<evidence type="ECO:0000313" key="9">
    <source>
        <dbReference type="Proteomes" id="UP000218231"/>
    </source>
</evidence>
<evidence type="ECO:0000256" key="1">
    <source>
        <dbReference type="ARBA" id="ARBA00004141"/>
    </source>
</evidence>
<feature type="transmembrane region" description="Helical" evidence="7">
    <location>
        <begin position="61"/>
        <end position="81"/>
    </location>
</feature>
<proteinExistence type="predicted"/>
<dbReference type="OrthoDB" id="73612at2759"/>
<keyword evidence="2 7" id="KW-0812">Transmembrane</keyword>
<evidence type="ECO:0000256" key="6">
    <source>
        <dbReference type="SAM" id="MobiDB-lite"/>
    </source>
</evidence>
<evidence type="ECO:0000256" key="4">
    <source>
        <dbReference type="ARBA" id="ARBA00023136"/>
    </source>
</evidence>
<evidence type="ECO:0000256" key="7">
    <source>
        <dbReference type="SAM" id="Phobius"/>
    </source>
</evidence>
<feature type="transmembrane region" description="Helical" evidence="7">
    <location>
        <begin position="101"/>
        <end position="125"/>
    </location>
</feature>
<name>A0A2A2K8Q8_9BILA</name>
<dbReference type="Pfam" id="PF08551">
    <property type="entry name" value="DUF1751"/>
    <property type="match status" value="1"/>
</dbReference>
<dbReference type="SMART" id="SM01160">
    <property type="entry name" value="DUF1751"/>
    <property type="match status" value="1"/>
</dbReference>
<keyword evidence="5" id="KW-0175">Coiled coil</keyword>
<organism evidence="8 9">
    <name type="scientific">Diploscapter pachys</name>
    <dbReference type="NCBI Taxonomy" id="2018661"/>
    <lineage>
        <taxon>Eukaryota</taxon>
        <taxon>Metazoa</taxon>
        <taxon>Ecdysozoa</taxon>
        <taxon>Nematoda</taxon>
        <taxon>Chromadorea</taxon>
        <taxon>Rhabditida</taxon>
        <taxon>Rhabditina</taxon>
        <taxon>Rhabditomorpha</taxon>
        <taxon>Rhabditoidea</taxon>
        <taxon>Rhabditidae</taxon>
        <taxon>Diploscapter</taxon>
    </lineage>
</organism>
<dbReference type="InterPro" id="IPR035952">
    <property type="entry name" value="Rhomboid-like_sf"/>
</dbReference>
<evidence type="ECO:0000256" key="5">
    <source>
        <dbReference type="SAM" id="Coils"/>
    </source>
</evidence>